<dbReference type="AlphaFoldDB" id="A0A8T0WC14"/>
<evidence type="ECO:0000313" key="2">
    <source>
        <dbReference type="EMBL" id="KAG2642213.1"/>
    </source>
</evidence>
<accession>A0A8T0WC14</accession>
<name>A0A8T0WC14_PANVG</name>
<dbReference type="Proteomes" id="UP000823388">
    <property type="component" value="Chromosome 2K"/>
</dbReference>
<evidence type="ECO:0000256" key="1">
    <source>
        <dbReference type="SAM" id="MobiDB-lite"/>
    </source>
</evidence>
<evidence type="ECO:0000313" key="3">
    <source>
        <dbReference type="Proteomes" id="UP000823388"/>
    </source>
</evidence>
<sequence>MKAWWRSSQMAGIVAKIQWTPARWRRGSGRRGPRHGPSPAGPSGGRPCRASSRRPLAGAPTLQISPSRSGRRRGSASSLAISSPWHPWPARPSSLTPPWQVRPSSLPLPGRRGSMAGAPSSDHAHAAA</sequence>
<proteinExistence type="predicted"/>
<organism evidence="2 3">
    <name type="scientific">Panicum virgatum</name>
    <name type="common">Blackwell switchgrass</name>
    <dbReference type="NCBI Taxonomy" id="38727"/>
    <lineage>
        <taxon>Eukaryota</taxon>
        <taxon>Viridiplantae</taxon>
        <taxon>Streptophyta</taxon>
        <taxon>Embryophyta</taxon>
        <taxon>Tracheophyta</taxon>
        <taxon>Spermatophyta</taxon>
        <taxon>Magnoliopsida</taxon>
        <taxon>Liliopsida</taxon>
        <taxon>Poales</taxon>
        <taxon>Poaceae</taxon>
        <taxon>PACMAD clade</taxon>
        <taxon>Panicoideae</taxon>
        <taxon>Panicodae</taxon>
        <taxon>Paniceae</taxon>
        <taxon>Panicinae</taxon>
        <taxon>Panicum</taxon>
        <taxon>Panicum sect. Hiantes</taxon>
    </lineage>
</organism>
<keyword evidence="3" id="KW-1185">Reference proteome</keyword>
<reference evidence="2" key="1">
    <citation type="submission" date="2020-05" db="EMBL/GenBank/DDBJ databases">
        <title>WGS assembly of Panicum virgatum.</title>
        <authorList>
            <person name="Lovell J.T."/>
            <person name="Jenkins J."/>
            <person name="Shu S."/>
            <person name="Juenger T.E."/>
            <person name="Schmutz J."/>
        </authorList>
    </citation>
    <scope>NUCLEOTIDE SEQUENCE</scope>
    <source>
        <strain evidence="2">AP13</strain>
    </source>
</reference>
<feature type="compositionally biased region" description="Basic residues" evidence="1">
    <location>
        <begin position="23"/>
        <end position="34"/>
    </location>
</feature>
<feature type="compositionally biased region" description="Low complexity" evidence="1">
    <location>
        <begin position="75"/>
        <end position="84"/>
    </location>
</feature>
<protein>
    <submittedName>
        <fullName evidence="2">Uncharacterized protein</fullName>
    </submittedName>
</protein>
<dbReference type="EMBL" id="CM029039">
    <property type="protein sequence ID" value="KAG2642213.1"/>
    <property type="molecule type" value="Genomic_DNA"/>
</dbReference>
<comment type="caution">
    <text evidence="2">The sequence shown here is derived from an EMBL/GenBank/DDBJ whole genome shotgun (WGS) entry which is preliminary data.</text>
</comment>
<gene>
    <name evidence="2" type="ORF">PVAP13_2KG262948</name>
</gene>
<feature type="region of interest" description="Disordered" evidence="1">
    <location>
        <begin position="17"/>
        <end position="128"/>
    </location>
</feature>